<evidence type="ECO:0000313" key="3">
    <source>
        <dbReference type="Proteomes" id="UP000059680"/>
    </source>
</evidence>
<keyword evidence="3" id="KW-1185">Reference proteome</keyword>
<evidence type="ECO:0000313" key="2">
    <source>
        <dbReference type="EMBL" id="BAS93358.1"/>
    </source>
</evidence>
<dbReference type="EMBL" id="AP014961">
    <property type="protein sequence ID" value="BAS93358.1"/>
    <property type="molecule type" value="Genomic_DNA"/>
</dbReference>
<evidence type="ECO:0000259" key="1">
    <source>
        <dbReference type="Pfam" id="PF26138"/>
    </source>
</evidence>
<feature type="domain" description="DUF8040" evidence="1">
    <location>
        <begin position="45"/>
        <end position="115"/>
    </location>
</feature>
<dbReference type="PaxDb" id="39947-A0A0P0WKU7"/>
<dbReference type="InParanoid" id="A0A0P0WKU7"/>
<dbReference type="InterPro" id="IPR058353">
    <property type="entry name" value="DUF8040"/>
</dbReference>
<organism evidence="2 3">
    <name type="scientific">Oryza sativa subsp. japonica</name>
    <name type="common">Rice</name>
    <dbReference type="NCBI Taxonomy" id="39947"/>
    <lineage>
        <taxon>Eukaryota</taxon>
        <taxon>Viridiplantae</taxon>
        <taxon>Streptophyta</taxon>
        <taxon>Embryophyta</taxon>
        <taxon>Tracheophyta</taxon>
        <taxon>Spermatophyta</taxon>
        <taxon>Magnoliopsida</taxon>
        <taxon>Liliopsida</taxon>
        <taxon>Poales</taxon>
        <taxon>Poaceae</taxon>
        <taxon>BOP clade</taxon>
        <taxon>Oryzoideae</taxon>
        <taxon>Oryzeae</taxon>
        <taxon>Oryzinae</taxon>
        <taxon>Oryza</taxon>
        <taxon>Oryza sativa</taxon>
    </lineage>
</organism>
<gene>
    <name evidence="2" type="ordered locus">Os05g0320400</name>
    <name evidence="2" type="ORF">OSNPB_050320400</name>
</gene>
<dbReference type="AlphaFoldDB" id="A0A0P0WKU7"/>
<proteinExistence type="predicted"/>
<reference evidence="2 3" key="2">
    <citation type="journal article" date="2013" name="Plant Cell Physiol.">
        <title>Rice Annotation Project Database (RAP-DB): an integrative and interactive database for rice genomics.</title>
        <authorList>
            <person name="Sakai H."/>
            <person name="Lee S.S."/>
            <person name="Tanaka T."/>
            <person name="Numa H."/>
            <person name="Kim J."/>
            <person name="Kawahara Y."/>
            <person name="Wakimoto H."/>
            <person name="Yang C.C."/>
            <person name="Iwamoto M."/>
            <person name="Abe T."/>
            <person name="Yamada Y."/>
            <person name="Muto A."/>
            <person name="Inokuchi H."/>
            <person name="Ikemura T."/>
            <person name="Matsumoto T."/>
            <person name="Sasaki T."/>
            <person name="Itoh T."/>
        </authorList>
    </citation>
    <scope>NUCLEOTIDE SEQUENCE [LARGE SCALE GENOMIC DNA]</scope>
    <source>
        <strain evidence="3">cv. Nipponbare</strain>
    </source>
</reference>
<protein>
    <submittedName>
        <fullName evidence="2">Os05g0320400 protein</fullName>
    </submittedName>
</protein>
<sequence>MSSNVGPYGWADGHTSSEEEDAIIDLLANEIRRNERAPNRIPVQTGISRMMDTLANRRQCRAMFRLTAEEIHSLHSLLVTSYQLVDTGGISSLEKLGIFLFMMAGGRSTRDANNR</sequence>
<dbReference type="Pfam" id="PF26138">
    <property type="entry name" value="DUF8040"/>
    <property type="match status" value="1"/>
</dbReference>
<dbReference type="FunCoup" id="A0A0P0WKU7">
    <property type="interactions" value="182"/>
</dbReference>
<reference evidence="2 3" key="3">
    <citation type="journal article" date="2013" name="Rice">
        <title>Improvement of the Oryza sativa Nipponbare reference genome using next generation sequence and optical map data.</title>
        <authorList>
            <person name="Kawahara Y."/>
            <person name="de la Bastide M."/>
            <person name="Hamilton J.P."/>
            <person name="Kanamori H."/>
            <person name="McCombie W.R."/>
            <person name="Ouyang S."/>
            <person name="Schwartz D.C."/>
            <person name="Tanaka T."/>
            <person name="Wu J."/>
            <person name="Zhou S."/>
            <person name="Childs K.L."/>
            <person name="Davidson R.M."/>
            <person name="Lin H."/>
            <person name="Quesada-Ocampo L."/>
            <person name="Vaillancourt B."/>
            <person name="Sakai H."/>
            <person name="Lee S.S."/>
            <person name="Kim J."/>
            <person name="Numa H."/>
            <person name="Itoh T."/>
            <person name="Buell C.R."/>
            <person name="Matsumoto T."/>
        </authorList>
    </citation>
    <scope>NUCLEOTIDE SEQUENCE [LARGE SCALE GENOMIC DNA]</scope>
    <source>
        <strain evidence="3">cv. Nipponbare</strain>
    </source>
</reference>
<reference evidence="3" key="1">
    <citation type="journal article" date="2005" name="Nature">
        <title>The map-based sequence of the rice genome.</title>
        <authorList>
            <consortium name="International rice genome sequencing project (IRGSP)"/>
            <person name="Matsumoto T."/>
            <person name="Wu J."/>
            <person name="Kanamori H."/>
            <person name="Katayose Y."/>
            <person name="Fujisawa M."/>
            <person name="Namiki N."/>
            <person name="Mizuno H."/>
            <person name="Yamamoto K."/>
            <person name="Antonio B.A."/>
            <person name="Baba T."/>
            <person name="Sakata K."/>
            <person name="Nagamura Y."/>
            <person name="Aoki H."/>
            <person name="Arikawa K."/>
            <person name="Arita K."/>
            <person name="Bito T."/>
            <person name="Chiden Y."/>
            <person name="Fujitsuka N."/>
            <person name="Fukunaka R."/>
            <person name="Hamada M."/>
            <person name="Harada C."/>
            <person name="Hayashi A."/>
            <person name="Hijishita S."/>
            <person name="Honda M."/>
            <person name="Hosokawa S."/>
            <person name="Ichikawa Y."/>
            <person name="Idonuma A."/>
            <person name="Iijima M."/>
            <person name="Ikeda M."/>
            <person name="Ikeno M."/>
            <person name="Ito K."/>
            <person name="Ito S."/>
            <person name="Ito T."/>
            <person name="Ito Y."/>
            <person name="Ito Y."/>
            <person name="Iwabuchi A."/>
            <person name="Kamiya K."/>
            <person name="Karasawa W."/>
            <person name="Kurita K."/>
            <person name="Katagiri S."/>
            <person name="Kikuta A."/>
            <person name="Kobayashi H."/>
            <person name="Kobayashi N."/>
            <person name="Machita K."/>
            <person name="Maehara T."/>
            <person name="Masukawa M."/>
            <person name="Mizubayashi T."/>
            <person name="Mukai Y."/>
            <person name="Nagasaki H."/>
            <person name="Nagata Y."/>
            <person name="Naito S."/>
            <person name="Nakashima M."/>
            <person name="Nakama Y."/>
            <person name="Nakamichi Y."/>
            <person name="Nakamura M."/>
            <person name="Meguro A."/>
            <person name="Negishi M."/>
            <person name="Ohta I."/>
            <person name="Ohta T."/>
            <person name="Okamoto M."/>
            <person name="Ono N."/>
            <person name="Saji S."/>
            <person name="Sakaguchi M."/>
            <person name="Sakai K."/>
            <person name="Shibata M."/>
            <person name="Shimokawa T."/>
            <person name="Song J."/>
            <person name="Takazaki Y."/>
            <person name="Terasawa K."/>
            <person name="Tsugane M."/>
            <person name="Tsuji K."/>
            <person name="Ueda S."/>
            <person name="Waki K."/>
            <person name="Yamagata H."/>
            <person name="Yamamoto M."/>
            <person name="Yamamoto S."/>
            <person name="Yamane H."/>
            <person name="Yoshiki S."/>
            <person name="Yoshihara R."/>
            <person name="Yukawa K."/>
            <person name="Zhong H."/>
            <person name="Yano M."/>
            <person name="Yuan Q."/>
            <person name="Ouyang S."/>
            <person name="Liu J."/>
            <person name="Jones K.M."/>
            <person name="Gansberger K."/>
            <person name="Moffat K."/>
            <person name="Hill J."/>
            <person name="Bera J."/>
            <person name="Fadrosh D."/>
            <person name="Jin S."/>
            <person name="Johri S."/>
            <person name="Kim M."/>
            <person name="Overton L."/>
            <person name="Reardon M."/>
            <person name="Tsitrin T."/>
            <person name="Vuong H."/>
            <person name="Weaver B."/>
            <person name="Ciecko A."/>
            <person name="Tallon L."/>
            <person name="Jackson J."/>
            <person name="Pai G."/>
            <person name="Aken S.V."/>
            <person name="Utterback T."/>
            <person name="Reidmuller S."/>
            <person name="Feldblyum T."/>
            <person name="Hsiao J."/>
            <person name="Zismann V."/>
            <person name="Iobst S."/>
            <person name="de Vazeille A.R."/>
            <person name="Buell C.R."/>
            <person name="Ying K."/>
            <person name="Li Y."/>
            <person name="Lu T."/>
            <person name="Huang Y."/>
            <person name="Zhao Q."/>
            <person name="Feng Q."/>
            <person name="Zhang L."/>
            <person name="Zhu J."/>
            <person name="Weng Q."/>
            <person name="Mu J."/>
            <person name="Lu Y."/>
            <person name="Fan D."/>
            <person name="Liu Y."/>
            <person name="Guan J."/>
            <person name="Zhang Y."/>
            <person name="Yu S."/>
            <person name="Liu X."/>
            <person name="Zhang Y."/>
            <person name="Hong G."/>
            <person name="Han B."/>
            <person name="Choisne N."/>
            <person name="Demange N."/>
            <person name="Orjeda G."/>
            <person name="Samain S."/>
            <person name="Cattolico L."/>
            <person name="Pelletier E."/>
            <person name="Couloux A."/>
            <person name="Segurens B."/>
            <person name="Wincker P."/>
            <person name="D'Hont A."/>
            <person name="Scarpelli C."/>
            <person name="Weissenbach J."/>
            <person name="Salanoubat M."/>
            <person name="Quetier F."/>
            <person name="Yu Y."/>
            <person name="Kim H.R."/>
            <person name="Rambo T."/>
            <person name="Currie J."/>
            <person name="Collura K."/>
            <person name="Luo M."/>
            <person name="Yang T."/>
            <person name="Ammiraju J.S.S."/>
            <person name="Engler F."/>
            <person name="Soderlund C."/>
            <person name="Wing R.A."/>
            <person name="Palmer L.E."/>
            <person name="de la Bastide M."/>
            <person name="Spiegel L."/>
            <person name="Nascimento L."/>
            <person name="Zutavern T."/>
            <person name="O'Shaughnessy A."/>
            <person name="Dike S."/>
            <person name="Dedhia N."/>
            <person name="Preston R."/>
            <person name="Balija V."/>
            <person name="McCombie W.R."/>
            <person name="Chow T."/>
            <person name="Chen H."/>
            <person name="Chung M."/>
            <person name="Chen C."/>
            <person name="Shaw J."/>
            <person name="Wu H."/>
            <person name="Hsiao K."/>
            <person name="Chao Y."/>
            <person name="Chu M."/>
            <person name="Cheng C."/>
            <person name="Hour A."/>
            <person name="Lee P."/>
            <person name="Lin S."/>
            <person name="Lin Y."/>
            <person name="Liou J."/>
            <person name="Liu S."/>
            <person name="Hsing Y."/>
            <person name="Raghuvanshi S."/>
            <person name="Mohanty A."/>
            <person name="Bharti A.K."/>
            <person name="Gaur A."/>
            <person name="Gupta V."/>
            <person name="Kumar D."/>
            <person name="Ravi V."/>
            <person name="Vij S."/>
            <person name="Kapur A."/>
            <person name="Khurana P."/>
            <person name="Khurana P."/>
            <person name="Khurana J.P."/>
            <person name="Tyagi A.K."/>
            <person name="Gaikwad K."/>
            <person name="Singh A."/>
            <person name="Dalal V."/>
            <person name="Srivastava S."/>
            <person name="Dixit A."/>
            <person name="Pal A.K."/>
            <person name="Ghazi I.A."/>
            <person name="Yadav M."/>
            <person name="Pandit A."/>
            <person name="Bhargava A."/>
            <person name="Sureshbabu K."/>
            <person name="Batra K."/>
            <person name="Sharma T.R."/>
            <person name="Mohapatra T."/>
            <person name="Singh N.K."/>
            <person name="Messing J."/>
            <person name="Nelson A.B."/>
            <person name="Fuks G."/>
            <person name="Kavchok S."/>
            <person name="Keizer G."/>
            <person name="Linton E."/>
            <person name="Llaca V."/>
            <person name="Song R."/>
            <person name="Tanyolac B."/>
            <person name="Young S."/>
            <person name="Ho-Il K."/>
            <person name="Hahn J.H."/>
            <person name="Sangsakoo G."/>
            <person name="Vanavichit A."/>
            <person name="de Mattos Luiz.A.T."/>
            <person name="Zimmer P.D."/>
            <person name="Malone G."/>
            <person name="Dellagostin O."/>
            <person name="de Oliveira A.C."/>
            <person name="Bevan M."/>
            <person name="Bancroft I."/>
            <person name="Minx P."/>
            <person name="Cordum H."/>
            <person name="Wilson R."/>
            <person name="Cheng Z."/>
            <person name="Jin W."/>
            <person name="Jiang J."/>
            <person name="Leong S.A."/>
            <person name="Iwama H."/>
            <person name="Gojobori T."/>
            <person name="Itoh T."/>
            <person name="Niimura Y."/>
            <person name="Fujii Y."/>
            <person name="Habara T."/>
            <person name="Sakai H."/>
            <person name="Sato Y."/>
            <person name="Wilson G."/>
            <person name="Kumar K."/>
            <person name="McCouch S."/>
            <person name="Juretic N."/>
            <person name="Hoen D."/>
            <person name="Wright S."/>
            <person name="Bruskiewich R."/>
            <person name="Bureau T."/>
            <person name="Miyao A."/>
            <person name="Hirochika H."/>
            <person name="Nishikawa T."/>
            <person name="Kadowaki K."/>
            <person name="Sugiura M."/>
            <person name="Burr B."/>
            <person name="Sasaki T."/>
        </authorList>
    </citation>
    <scope>NUCLEOTIDE SEQUENCE [LARGE SCALE GENOMIC DNA]</scope>
    <source>
        <strain evidence="3">cv. Nipponbare</strain>
    </source>
</reference>
<name>A0A0P0WKU7_ORYSJ</name>
<dbReference type="Proteomes" id="UP000059680">
    <property type="component" value="Chromosome 5"/>
</dbReference>
<accession>A0A0P0WKU7</accession>